<reference evidence="2 3" key="2">
    <citation type="journal article" date="2019" name="BMC Genomics">
        <title>The Anaplasma ovis genome reveals a high proportion of pseudogenes.</title>
        <authorList>
            <person name="Liu Z."/>
            <person name="Peasley A.M."/>
            <person name="Yang J."/>
            <person name="Li Y."/>
            <person name="Guan G."/>
            <person name="Luo J."/>
            <person name="Yin H."/>
            <person name="Brayton K.A."/>
        </authorList>
    </citation>
    <scope>NUCLEOTIDE SEQUENCE [LARGE SCALE GENOMIC DNA]</scope>
    <source>
        <strain evidence="2 3">Haibei</strain>
    </source>
</reference>
<gene>
    <name evidence="2" type="ORF">AOV_01360</name>
</gene>
<reference evidence="3" key="1">
    <citation type="submission" date="2018-06" db="EMBL/GenBank/DDBJ databases">
        <title>The Anaplasma ovis genome reveals a high proportion of pseudogenes.</title>
        <authorList>
            <person name="Liu Z."/>
            <person name="Peasley A.M."/>
            <person name="Yang J."/>
            <person name="Li Y."/>
            <person name="Guan G."/>
            <person name="Luo J."/>
            <person name="Yin H."/>
            <person name="Brayton K.A."/>
        </authorList>
    </citation>
    <scope>NUCLEOTIDE SEQUENCE [LARGE SCALE GENOMIC DNA]</scope>
    <source>
        <strain evidence="3">Haibei</strain>
    </source>
</reference>
<feature type="compositionally biased region" description="Low complexity" evidence="1">
    <location>
        <begin position="251"/>
        <end position="263"/>
    </location>
</feature>
<evidence type="ECO:0000256" key="1">
    <source>
        <dbReference type="SAM" id="MobiDB-lite"/>
    </source>
</evidence>
<name>A0A2Z2L7Q2_9RICK</name>
<feature type="region of interest" description="Disordered" evidence="1">
    <location>
        <begin position="394"/>
        <end position="416"/>
    </location>
</feature>
<sequence>MSTDKKLQEKASEALKKAGVGAAATAEFVTTPPKTNKYAATTSNTWQNIKNLVSKVRSSDEWSPFKSRVGKIRNTPSERARGNDVSASYGQSGKLTLTIANYVFNDDALKILDAVDSSNKKQLDPNSAALRVNFSSGTLIDVNGLMKNREAMQGYEKLLTLREHLAQAGGEISVVRTRDGFERVLKVTLDTENKTVEQIQKEVETVFECIGMKNSTLANSIAREMVFKRDMEHSQTGKKVSNIKNNESARSGSPGSDVPGPSSQTAQRGHNIESGVDSTAQHSVDSSRSEAGDDMVLGLSAAQQSGANPGDITPESFSLAASVGQYARSQIGAKSDARETADLQSQFLEKCSGAAASRETSKVAGINLDETLVHGASAGLDGVVHSGMQQSEAAAFTPPASGQAAAARTTSAGRDA</sequence>
<dbReference type="OrthoDB" id="7165352at2"/>
<dbReference type="RefSeq" id="WP_075138831.1">
    <property type="nucleotide sequence ID" value="NZ_CP015994.1"/>
</dbReference>
<keyword evidence="3" id="KW-1185">Reference proteome</keyword>
<dbReference type="AlphaFoldDB" id="A0A2Z2L7Q2"/>
<dbReference type="EMBL" id="CP015994">
    <property type="protein sequence ID" value="ASI47557.1"/>
    <property type="molecule type" value="Genomic_DNA"/>
</dbReference>
<accession>A0A2Z2L7Q2</accession>
<evidence type="ECO:0000313" key="3">
    <source>
        <dbReference type="Proteomes" id="UP000259762"/>
    </source>
</evidence>
<dbReference type="KEGG" id="aoh:AOV_01360"/>
<evidence type="ECO:0000313" key="2">
    <source>
        <dbReference type="EMBL" id="ASI47557.1"/>
    </source>
</evidence>
<feature type="compositionally biased region" description="Polar residues" evidence="1">
    <location>
        <begin position="237"/>
        <end position="250"/>
    </location>
</feature>
<proteinExistence type="predicted"/>
<protein>
    <submittedName>
        <fullName evidence="2">Uncharacterized protein</fullName>
    </submittedName>
</protein>
<dbReference type="Proteomes" id="UP000259762">
    <property type="component" value="Chromosome"/>
</dbReference>
<organism evidence="2 3">
    <name type="scientific">Anaplasma ovis str. Haibei</name>
    <dbReference type="NCBI Taxonomy" id="1248439"/>
    <lineage>
        <taxon>Bacteria</taxon>
        <taxon>Pseudomonadati</taxon>
        <taxon>Pseudomonadota</taxon>
        <taxon>Alphaproteobacteria</taxon>
        <taxon>Rickettsiales</taxon>
        <taxon>Anaplasmataceae</taxon>
        <taxon>Anaplasma</taxon>
    </lineage>
</organism>
<feature type="region of interest" description="Disordered" evidence="1">
    <location>
        <begin position="232"/>
        <end position="291"/>
    </location>
</feature>